<dbReference type="InterPro" id="IPR006076">
    <property type="entry name" value="FAD-dep_OxRdtase"/>
</dbReference>
<dbReference type="Gene3D" id="3.30.9.10">
    <property type="entry name" value="D-Amino Acid Oxidase, subunit A, domain 2"/>
    <property type="match status" value="1"/>
</dbReference>
<dbReference type="Gene3D" id="3.50.50.60">
    <property type="entry name" value="FAD/NAD(P)-binding domain"/>
    <property type="match status" value="2"/>
</dbReference>
<dbReference type="InterPro" id="IPR036188">
    <property type="entry name" value="FAD/NAD-bd_sf"/>
</dbReference>
<gene>
    <name evidence="4" type="ORF">ELE36_11645</name>
</gene>
<keyword evidence="2" id="KW-0472">Membrane</keyword>
<name>A0A411HKD0_9GAMM</name>
<keyword evidence="5" id="KW-1185">Reference proteome</keyword>
<feature type="transmembrane region" description="Helical" evidence="2">
    <location>
        <begin position="6"/>
        <end position="25"/>
    </location>
</feature>
<dbReference type="GO" id="GO:0016491">
    <property type="term" value="F:oxidoreductase activity"/>
    <property type="evidence" value="ECO:0007669"/>
    <property type="project" value="UniProtKB-KW"/>
</dbReference>
<dbReference type="GO" id="GO:0005737">
    <property type="term" value="C:cytoplasm"/>
    <property type="evidence" value="ECO:0007669"/>
    <property type="project" value="TreeGrafter"/>
</dbReference>
<dbReference type="SUPFAM" id="SSF54373">
    <property type="entry name" value="FAD-linked reductases, C-terminal domain"/>
    <property type="match status" value="1"/>
</dbReference>
<keyword evidence="2" id="KW-1133">Transmembrane helix</keyword>
<evidence type="ECO:0000256" key="2">
    <source>
        <dbReference type="SAM" id="Phobius"/>
    </source>
</evidence>
<evidence type="ECO:0000313" key="4">
    <source>
        <dbReference type="EMBL" id="QBB70948.1"/>
    </source>
</evidence>
<organism evidence="4 5">
    <name type="scientific">Pseudolysobacter antarcticus</name>
    <dbReference type="NCBI Taxonomy" id="2511995"/>
    <lineage>
        <taxon>Bacteria</taxon>
        <taxon>Pseudomonadati</taxon>
        <taxon>Pseudomonadota</taxon>
        <taxon>Gammaproteobacteria</taxon>
        <taxon>Lysobacterales</taxon>
        <taxon>Rhodanobacteraceae</taxon>
        <taxon>Pseudolysobacter</taxon>
    </lineage>
</organism>
<dbReference type="SUPFAM" id="SSF51905">
    <property type="entry name" value="FAD/NAD(P)-binding domain"/>
    <property type="match status" value="1"/>
</dbReference>
<accession>A0A411HKD0</accession>
<dbReference type="OrthoDB" id="9805337at2"/>
<protein>
    <submittedName>
        <fullName evidence="4">FAD-dependent oxidoreductase</fullName>
    </submittedName>
</protein>
<evidence type="ECO:0000256" key="1">
    <source>
        <dbReference type="ARBA" id="ARBA00023002"/>
    </source>
</evidence>
<sequence>MNEKKFDVVILGGGVIGLACALYLLKAGRSVLVIEQGTPGCGSSHGNCGTITPSHATPLAMPGLTSTALRWMLQADAPLYIKPRFDLALLSWLLKFRQHCNWGDFRRITAIKAPLLMRSRELLEQLVVDENLACEFEKTGTMYVYRDEQALEKSQWLPQALSDVGVPIETIDGARARAIEPALNNSIVGGYLNPVDAHLRPDRYLAELTRCVLEHGGEIRDGTRISGFRSGTRHIDAVLTDRGEVCGREIILALGAWSPQFAKQLNLRLPIQPGKGYSVTYDRPEICPRIPLTLKERSICVTGWSSGYRLGSTMEFSGYDTQLNRTRLDALARGAAEYLHEPVGARISEEWYGWRPMTYDDLPILGRSLAHDNLTLATGHGMLGVTMSAVTGVLISELLCGQSPSLDLAPYSPARFK</sequence>
<reference evidence="4 5" key="1">
    <citation type="submission" date="2019-01" db="EMBL/GenBank/DDBJ databases">
        <title>Pseudolysobacter antarctica gen. nov., sp. nov., isolated from Fildes Peninsula, Antarctica.</title>
        <authorList>
            <person name="Wei Z."/>
            <person name="Peng F."/>
        </authorList>
    </citation>
    <scope>NUCLEOTIDE SEQUENCE [LARGE SCALE GENOMIC DNA]</scope>
    <source>
        <strain evidence="4 5">AQ6-296</strain>
    </source>
</reference>
<dbReference type="Proteomes" id="UP000291562">
    <property type="component" value="Chromosome"/>
</dbReference>
<dbReference type="Pfam" id="PF01266">
    <property type="entry name" value="DAO"/>
    <property type="match status" value="1"/>
</dbReference>
<keyword evidence="2" id="KW-0812">Transmembrane</keyword>
<dbReference type="PANTHER" id="PTHR13847:SF289">
    <property type="entry name" value="GLYCINE OXIDASE"/>
    <property type="match status" value="1"/>
</dbReference>
<dbReference type="RefSeq" id="WP_129833474.1">
    <property type="nucleotide sequence ID" value="NZ_CP035704.1"/>
</dbReference>
<dbReference type="AlphaFoldDB" id="A0A411HKD0"/>
<dbReference type="PROSITE" id="PS51257">
    <property type="entry name" value="PROKAR_LIPOPROTEIN"/>
    <property type="match status" value="1"/>
</dbReference>
<evidence type="ECO:0000259" key="3">
    <source>
        <dbReference type="Pfam" id="PF01266"/>
    </source>
</evidence>
<dbReference type="EMBL" id="CP035704">
    <property type="protein sequence ID" value="QBB70948.1"/>
    <property type="molecule type" value="Genomic_DNA"/>
</dbReference>
<dbReference type="PANTHER" id="PTHR13847">
    <property type="entry name" value="SARCOSINE DEHYDROGENASE-RELATED"/>
    <property type="match status" value="1"/>
</dbReference>
<feature type="domain" description="FAD dependent oxidoreductase" evidence="3">
    <location>
        <begin position="7"/>
        <end position="398"/>
    </location>
</feature>
<keyword evidence="1" id="KW-0560">Oxidoreductase</keyword>
<dbReference type="KEGG" id="xbc:ELE36_11645"/>
<proteinExistence type="predicted"/>
<evidence type="ECO:0000313" key="5">
    <source>
        <dbReference type="Proteomes" id="UP000291562"/>
    </source>
</evidence>